<feature type="region of interest" description="Disordered" evidence="6">
    <location>
        <begin position="550"/>
        <end position="570"/>
    </location>
</feature>
<dbReference type="InterPro" id="IPR041489">
    <property type="entry name" value="PDZ_6"/>
</dbReference>
<keyword evidence="2 5" id="KW-0645">Protease</keyword>
<dbReference type="InterPro" id="IPR029045">
    <property type="entry name" value="ClpP/crotonase-like_dom_sf"/>
</dbReference>
<dbReference type="SMART" id="SM00245">
    <property type="entry name" value="TSPc"/>
    <property type="match status" value="1"/>
</dbReference>
<evidence type="ECO:0000256" key="7">
    <source>
        <dbReference type="SAM" id="SignalP"/>
    </source>
</evidence>
<dbReference type="InterPro" id="IPR001478">
    <property type="entry name" value="PDZ"/>
</dbReference>
<organism evidence="9 10">
    <name type="scientific">Hymenobacter endophyticus</name>
    <dbReference type="NCBI Taxonomy" id="3076335"/>
    <lineage>
        <taxon>Bacteria</taxon>
        <taxon>Pseudomonadati</taxon>
        <taxon>Bacteroidota</taxon>
        <taxon>Cytophagia</taxon>
        <taxon>Cytophagales</taxon>
        <taxon>Hymenobacteraceae</taxon>
        <taxon>Hymenobacter</taxon>
    </lineage>
</organism>
<dbReference type="NCBIfam" id="TIGR00225">
    <property type="entry name" value="prc"/>
    <property type="match status" value="1"/>
</dbReference>
<evidence type="ECO:0000313" key="10">
    <source>
        <dbReference type="Proteomes" id="UP001250698"/>
    </source>
</evidence>
<feature type="signal peptide" evidence="7">
    <location>
        <begin position="1"/>
        <end position="23"/>
    </location>
</feature>
<evidence type="ECO:0000256" key="5">
    <source>
        <dbReference type="RuleBase" id="RU004404"/>
    </source>
</evidence>
<evidence type="ECO:0000256" key="6">
    <source>
        <dbReference type="SAM" id="MobiDB-lite"/>
    </source>
</evidence>
<evidence type="ECO:0000256" key="1">
    <source>
        <dbReference type="ARBA" id="ARBA00009179"/>
    </source>
</evidence>
<dbReference type="Proteomes" id="UP001250698">
    <property type="component" value="Unassembled WGS sequence"/>
</dbReference>
<keyword evidence="4 5" id="KW-0720">Serine protease</keyword>
<feature type="domain" description="PDZ" evidence="8">
    <location>
        <begin position="87"/>
        <end position="152"/>
    </location>
</feature>
<comment type="similarity">
    <text evidence="1 5">Belongs to the peptidase S41A family.</text>
</comment>
<gene>
    <name evidence="9" type="ORF">ROI90_10455</name>
</gene>
<comment type="caution">
    <text evidence="9">The sequence shown here is derived from an EMBL/GenBank/DDBJ whole genome shotgun (WGS) entry which is preliminary data.</text>
</comment>
<evidence type="ECO:0000256" key="2">
    <source>
        <dbReference type="ARBA" id="ARBA00022670"/>
    </source>
</evidence>
<dbReference type="CDD" id="cd06782">
    <property type="entry name" value="cpPDZ_CPP-like"/>
    <property type="match status" value="1"/>
</dbReference>
<dbReference type="SUPFAM" id="SSF50156">
    <property type="entry name" value="PDZ domain-like"/>
    <property type="match status" value="1"/>
</dbReference>
<dbReference type="EMBL" id="JAWDJT010000006">
    <property type="protein sequence ID" value="MDU0370816.1"/>
    <property type="molecule type" value="Genomic_DNA"/>
</dbReference>
<dbReference type="SUPFAM" id="SSF52096">
    <property type="entry name" value="ClpP/crotonase"/>
    <property type="match status" value="1"/>
</dbReference>
<accession>A0ABU3THG1</accession>
<proteinExistence type="inferred from homology"/>
<dbReference type="PROSITE" id="PS50106">
    <property type="entry name" value="PDZ"/>
    <property type="match status" value="1"/>
</dbReference>
<dbReference type="RefSeq" id="WP_315998294.1">
    <property type="nucleotide sequence ID" value="NZ_JAWDJT010000006.1"/>
</dbReference>
<name>A0ABU3THG1_9BACT</name>
<reference evidence="9 10" key="1">
    <citation type="submission" date="2023-10" db="EMBL/GenBank/DDBJ databases">
        <title>Hymenobacter endophyticus sp. nov., an isolate from the leaf tissues of wheat.</title>
        <authorList>
            <person name="Dai Y."/>
        </authorList>
    </citation>
    <scope>NUCLEOTIDE SEQUENCE [LARGE SCALE GENOMIC DNA]</scope>
    <source>
        <strain evidence="9 10">ZK17L-C2</strain>
    </source>
</reference>
<dbReference type="InterPro" id="IPR004447">
    <property type="entry name" value="Peptidase_S41A"/>
</dbReference>
<dbReference type="Pfam" id="PF03572">
    <property type="entry name" value="Peptidase_S41"/>
    <property type="match status" value="1"/>
</dbReference>
<sequence>MRKKSLALAALLGGAGLLVSFRAATDNERYFEIAKNLDIFATLFKEVNTYYVDEVPPAKLVKTGIDAMLKSLDPYTNYIPEDDIEDFRTMTTGQYGGIGAVVVKRNSKTVVQAAYEGYPAQKAGLLPGDEILTINGVNVDKKSNADISKLLKGQANSQVKLMVTRYGQDAPVEIAITRDKIQVDNVPYYGMLTPEIGYFQLSGFTVDAGKEVRLAVAKLKEQGAKKLVFDIRDNPGGLLNEAVNISNLFVDKGKDIVSTKGKVSDWNKTYKALDAPLDTQIPMVVITSNRSASASEIVSGVLQDYDRAVLVGERTFGKGLVQATRPLSYNSQLKVTTAKYYIPSGRCIQEIDYSHRADDGTLGKVPDSLRTAFKTVAGRTVYDGGGVAPDVEVVDREIADITRVLLQKSYLFDYATRYRSEHATIVPARQFKLTDADYQKFMDYLKGKDINYSTDAEKALADLTKKVKDEKHYDDVKVELEAMRRKVTTNKANDLMRFKPEIRELLEQEIVSRYYFQKGGIEASFDDDPNILMAQAVLNDVPRYAALLKPGTVEAKTRPEAKRSTAGGRQ</sequence>
<keyword evidence="10" id="KW-1185">Reference proteome</keyword>
<dbReference type="Gene3D" id="2.30.42.10">
    <property type="match status" value="1"/>
</dbReference>
<dbReference type="InterPro" id="IPR005151">
    <property type="entry name" value="Tail-specific_protease"/>
</dbReference>
<protein>
    <submittedName>
        <fullName evidence="9">S41 family peptidase</fullName>
    </submittedName>
</protein>
<dbReference type="Pfam" id="PF17820">
    <property type="entry name" value="PDZ_6"/>
    <property type="match status" value="1"/>
</dbReference>
<dbReference type="PANTHER" id="PTHR32060:SF30">
    <property type="entry name" value="CARBOXY-TERMINAL PROCESSING PROTEASE CTPA"/>
    <property type="match status" value="1"/>
</dbReference>
<feature type="chain" id="PRO_5045056914" evidence="7">
    <location>
        <begin position="24"/>
        <end position="570"/>
    </location>
</feature>
<evidence type="ECO:0000313" key="9">
    <source>
        <dbReference type="EMBL" id="MDU0370816.1"/>
    </source>
</evidence>
<dbReference type="PANTHER" id="PTHR32060">
    <property type="entry name" value="TAIL-SPECIFIC PROTEASE"/>
    <property type="match status" value="1"/>
</dbReference>
<keyword evidence="3 5" id="KW-0378">Hydrolase</keyword>
<dbReference type="SMART" id="SM00228">
    <property type="entry name" value="PDZ"/>
    <property type="match status" value="1"/>
</dbReference>
<evidence type="ECO:0000256" key="4">
    <source>
        <dbReference type="ARBA" id="ARBA00022825"/>
    </source>
</evidence>
<evidence type="ECO:0000256" key="3">
    <source>
        <dbReference type="ARBA" id="ARBA00022801"/>
    </source>
</evidence>
<evidence type="ECO:0000259" key="8">
    <source>
        <dbReference type="PROSITE" id="PS50106"/>
    </source>
</evidence>
<dbReference type="Gene3D" id="3.90.226.10">
    <property type="entry name" value="2-enoyl-CoA Hydratase, Chain A, domain 1"/>
    <property type="match status" value="1"/>
</dbReference>
<dbReference type="Gene3D" id="3.30.750.44">
    <property type="match status" value="1"/>
</dbReference>
<keyword evidence="7" id="KW-0732">Signal</keyword>
<dbReference type="CDD" id="cd07560">
    <property type="entry name" value="Peptidase_S41_CPP"/>
    <property type="match status" value="1"/>
</dbReference>
<dbReference type="InterPro" id="IPR036034">
    <property type="entry name" value="PDZ_sf"/>
</dbReference>